<dbReference type="EMBL" id="JAVFKD010000015">
    <property type="protein sequence ID" value="KAK5989318.1"/>
    <property type="molecule type" value="Genomic_DNA"/>
</dbReference>
<keyword evidence="3" id="KW-1185">Reference proteome</keyword>
<feature type="compositionally biased region" description="Basic residues" evidence="1">
    <location>
        <begin position="7"/>
        <end position="17"/>
    </location>
</feature>
<feature type="region of interest" description="Disordered" evidence="1">
    <location>
        <begin position="1"/>
        <end position="20"/>
    </location>
</feature>
<proteinExistence type="predicted"/>
<evidence type="ECO:0000313" key="3">
    <source>
        <dbReference type="Proteomes" id="UP001338125"/>
    </source>
</evidence>
<gene>
    <name evidence="2" type="ORF">PT974_10833</name>
</gene>
<name>A0ABR0SAZ8_9HYPO</name>
<evidence type="ECO:0008006" key="4">
    <source>
        <dbReference type="Google" id="ProtNLM"/>
    </source>
</evidence>
<protein>
    <recommendedName>
        <fullName evidence="4">F-box domain-containing protein</fullName>
    </recommendedName>
</protein>
<dbReference type="Proteomes" id="UP001338125">
    <property type="component" value="Unassembled WGS sequence"/>
</dbReference>
<evidence type="ECO:0000313" key="2">
    <source>
        <dbReference type="EMBL" id="KAK5989318.1"/>
    </source>
</evidence>
<comment type="caution">
    <text evidence="2">The sequence shown here is derived from an EMBL/GenBank/DDBJ whole genome shotgun (WGS) entry which is preliminary data.</text>
</comment>
<sequence length="326" mass="37810">MPDSKKSKFKKRHRKTAHMPADVDPAAHQEGNLLLKLPLELRHEIYVHLFSNTRLLSGFRYVEDDCILRIVPAPNALTLLHTCRQFNLKIGKTWLGLVLFYFENPPDMMDKLTSLHPGIRSMIRYICVGGSPKRPHGWRGALQSRGGFHSSSSVTIYRSTQPQHYGAILNKDSRVEFEQDFPSKGSVRTYGDTEDAELMATGEREKEVLVVVKRGKGIDYEEKQGSAYHQYHDIREEYPGKSWEDIMLQDMKIGLRSEAAWNAEDWEGEEELPLFNEAVWLFEQGGQHFGEDEAYLNDTCREILEELKHEVEVDKYTYVDEYVWRL</sequence>
<accession>A0ABR0SAZ8</accession>
<reference evidence="2 3" key="1">
    <citation type="submission" date="2024-01" db="EMBL/GenBank/DDBJ databases">
        <title>Complete genome of Cladobotryum mycophilum ATHUM6906.</title>
        <authorList>
            <person name="Christinaki A.C."/>
            <person name="Myridakis A.I."/>
            <person name="Kouvelis V.N."/>
        </authorList>
    </citation>
    <scope>NUCLEOTIDE SEQUENCE [LARGE SCALE GENOMIC DNA]</scope>
    <source>
        <strain evidence="2 3">ATHUM6906</strain>
    </source>
</reference>
<organism evidence="2 3">
    <name type="scientific">Cladobotryum mycophilum</name>
    <dbReference type="NCBI Taxonomy" id="491253"/>
    <lineage>
        <taxon>Eukaryota</taxon>
        <taxon>Fungi</taxon>
        <taxon>Dikarya</taxon>
        <taxon>Ascomycota</taxon>
        <taxon>Pezizomycotina</taxon>
        <taxon>Sordariomycetes</taxon>
        <taxon>Hypocreomycetidae</taxon>
        <taxon>Hypocreales</taxon>
        <taxon>Hypocreaceae</taxon>
        <taxon>Cladobotryum</taxon>
    </lineage>
</organism>
<evidence type="ECO:0000256" key="1">
    <source>
        <dbReference type="SAM" id="MobiDB-lite"/>
    </source>
</evidence>